<dbReference type="PANTHER" id="PTHR12794">
    <property type="entry name" value="GEMIN2"/>
    <property type="match status" value="1"/>
</dbReference>
<feature type="region of interest" description="Disordered" evidence="2">
    <location>
        <begin position="252"/>
        <end position="282"/>
    </location>
</feature>
<protein>
    <submittedName>
        <fullName evidence="3">Uncharacterized protein</fullName>
    </submittedName>
</protein>
<dbReference type="GO" id="GO:0005634">
    <property type="term" value="C:nucleus"/>
    <property type="evidence" value="ECO:0007669"/>
    <property type="project" value="TreeGrafter"/>
</dbReference>
<dbReference type="Pfam" id="PF04938">
    <property type="entry name" value="SIP1"/>
    <property type="match status" value="1"/>
</dbReference>
<dbReference type="Proteomes" id="UP000094065">
    <property type="component" value="Unassembled WGS sequence"/>
</dbReference>
<comment type="caution">
    <text evidence="3">The sequence shown here is derived from an EMBL/GenBank/DDBJ whole genome shotgun (WGS) entry which is preliminary data.</text>
</comment>
<dbReference type="Gene3D" id="1.20.58.1070">
    <property type="match status" value="1"/>
</dbReference>
<sequence length="392" mass="43816">MPRPGQAAARRKRARISTTPSPSTPTSKSATQQEDGGSPNPRAQCLPMADLPADFNGVPEDGAQYLAMIYKANKSLPFSTRMEGWVSEAEREFEVVAETGAKNKERHVALPKSSWEATFPIHFQGYRKHLAERWPPATRLPYPSDYPPLPLANRRSEWYMFVNGYSMDNISSQTDKRKGKGKEKVALTEEEAMNEAVEEVEVEEEDDWKKSKGAPREPLVSLLQQLNSNQAVQVLSHFGHWLTEAITQLPPPLPASSELLPTQPDGEGTREETSPPPRPPNPFPPHYARWILALLMLVDPYLSGNQTSTLRDLARSAMRVAGWRWVRAVVARDVGEDWRLGAGGWGLLTEAEERDGEESVDEMLARCWAVVHAVAAGWAQRDLLDDLETLFT</sequence>
<dbReference type="GeneID" id="30154163"/>
<gene>
    <name evidence="3" type="ORF">L202_02854</name>
</gene>
<keyword evidence="4" id="KW-1185">Reference proteome</keyword>
<dbReference type="GO" id="GO:0032797">
    <property type="term" value="C:SMN complex"/>
    <property type="evidence" value="ECO:0007669"/>
    <property type="project" value="TreeGrafter"/>
</dbReference>
<accession>A0A1E3HWJ1</accession>
<dbReference type="GO" id="GO:0000387">
    <property type="term" value="P:spliceosomal snRNP assembly"/>
    <property type="evidence" value="ECO:0007669"/>
    <property type="project" value="InterPro"/>
</dbReference>
<dbReference type="RefSeq" id="XP_018995246.1">
    <property type="nucleotide sequence ID" value="XM_019136577.1"/>
</dbReference>
<evidence type="ECO:0000313" key="3">
    <source>
        <dbReference type="EMBL" id="ODN80680.1"/>
    </source>
</evidence>
<dbReference type="EMBL" id="AWGJ01000004">
    <property type="protein sequence ID" value="ODN80680.1"/>
    <property type="molecule type" value="Genomic_DNA"/>
</dbReference>
<organism evidence="3 4">
    <name type="scientific">Cryptococcus amylolentus CBS 6039</name>
    <dbReference type="NCBI Taxonomy" id="1295533"/>
    <lineage>
        <taxon>Eukaryota</taxon>
        <taxon>Fungi</taxon>
        <taxon>Dikarya</taxon>
        <taxon>Basidiomycota</taxon>
        <taxon>Agaricomycotina</taxon>
        <taxon>Tremellomycetes</taxon>
        <taxon>Tremellales</taxon>
        <taxon>Cryptococcaceae</taxon>
        <taxon>Cryptococcus</taxon>
    </lineage>
</organism>
<name>A0A1E3HWJ1_9TREE</name>
<reference evidence="3 4" key="1">
    <citation type="submission" date="2016-06" db="EMBL/GenBank/DDBJ databases">
        <title>Evolution of pathogenesis and genome organization in the Tremellales.</title>
        <authorList>
            <person name="Cuomo C."/>
            <person name="Litvintseva A."/>
            <person name="Heitman J."/>
            <person name="Chen Y."/>
            <person name="Sun S."/>
            <person name="Springer D."/>
            <person name="Dromer F."/>
            <person name="Young S."/>
            <person name="Zeng Q."/>
            <person name="Chapman S."/>
            <person name="Gujja S."/>
            <person name="Saif S."/>
            <person name="Birren B."/>
        </authorList>
    </citation>
    <scope>NUCLEOTIDE SEQUENCE [LARGE SCALE GENOMIC DNA]</scope>
    <source>
        <strain evidence="3 4">CBS 6039</strain>
    </source>
</reference>
<dbReference type="InterPro" id="IPR035426">
    <property type="entry name" value="Gemin2/Brr1"/>
</dbReference>
<evidence type="ECO:0000256" key="1">
    <source>
        <dbReference type="ARBA" id="ARBA00025758"/>
    </source>
</evidence>
<dbReference type="AlphaFoldDB" id="A0A1E3HWJ1"/>
<feature type="compositionally biased region" description="Low complexity" evidence="2">
    <location>
        <begin position="17"/>
        <end position="27"/>
    </location>
</feature>
<feature type="compositionally biased region" description="Acidic residues" evidence="2">
    <location>
        <begin position="188"/>
        <end position="206"/>
    </location>
</feature>
<feature type="region of interest" description="Disordered" evidence="2">
    <location>
        <begin position="1"/>
        <end position="53"/>
    </location>
</feature>
<evidence type="ECO:0000256" key="2">
    <source>
        <dbReference type="SAM" id="MobiDB-lite"/>
    </source>
</evidence>
<dbReference type="PANTHER" id="PTHR12794:SF0">
    <property type="entry name" value="GEM-ASSOCIATED PROTEIN 2"/>
    <property type="match status" value="1"/>
</dbReference>
<comment type="similarity">
    <text evidence="1">Belongs to the gemin-2 family.</text>
</comment>
<evidence type="ECO:0000313" key="4">
    <source>
        <dbReference type="Proteomes" id="UP000094065"/>
    </source>
</evidence>
<feature type="region of interest" description="Disordered" evidence="2">
    <location>
        <begin position="171"/>
        <end position="213"/>
    </location>
</feature>
<proteinExistence type="inferred from homology"/>
<dbReference type="OrthoDB" id="428895at2759"/>